<protein>
    <submittedName>
        <fullName evidence="4">AAA family ATPase</fullName>
    </submittedName>
</protein>
<reference evidence="4" key="1">
    <citation type="submission" date="2020-04" db="EMBL/GenBank/DDBJ databases">
        <title>Deep metagenomics examines the oral microbiome during advanced dental caries in children, revealing novel taxa and co-occurrences with host molecules.</title>
        <authorList>
            <person name="Baker J.L."/>
            <person name="Morton J.T."/>
            <person name="Dinis M."/>
            <person name="Alvarez R."/>
            <person name="Tran N.C."/>
            <person name="Knight R."/>
            <person name="Edlund A."/>
        </authorList>
    </citation>
    <scope>NUCLEOTIDE SEQUENCE</scope>
    <source>
        <strain evidence="4">JCVI_23_bin.11</strain>
    </source>
</reference>
<gene>
    <name evidence="4" type="ORF">HXM94_00425</name>
</gene>
<dbReference type="Gene3D" id="2.30.30.940">
    <property type="match status" value="1"/>
</dbReference>
<dbReference type="PANTHER" id="PTHR43788:SF6">
    <property type="entry name" value="DNA HELICASE B"/>
    <property type="match status" value="1"/>
</dbReference>
<evidence type="ECO:0000256" key="2">
    <source>
        <dbReference type="ARBA" id="ARBA00022840"/>
    </source>
</evidence>
<dbReference type="Proteomes" id="UP000758611">
    <property type="component" value="Unassembled WGS sequence"/>
</dbReference>
<dbReference type="Pfam" id="PF13604">
    <property type="entry name" value="AAA_30"/>
    <property type="match status" value="1"/>
</dbReference>
<keyword evidence="2" id="KW-0067">ATP-binding</keyword>
<organism evidence="4 5">
    <name type="scientific">Parvimonas micra</name>
    <dbReference type="NCBI Taxonomy" id="33033"/>
    <lineage>
        <taxon>Bacteria</taxon>
        <taxon>Bacillati</taxon>
        <taxon>Bacillota</taxon>
        <taxon>Tissierellia</taxon>
        <taxon>Tissierellales</taxon>
        <taxon>Peptoniphilaceae</taxon>
        <taxon>Parvimonas</taxon>
    </lineage>
</organism>
<sequence length="794" mass="89449">MVRKGQVYTKSATFVEDFDRSQEIEFDFIIERVLFRNDETFTMAASKIVWNSHRVLFPQNKTVVSGKIADPKIGDRFTTSGLIQYNKKHGYSIKITKPIEPYIPRTRSEMIDYLSDKIDGIGKLKAAKIVDFFGEETLRILSQDPERVKEVDTPITVKSLESIKAVLGNGVVLDKLFALLNAMGTAEKYAYHLFEKFGSKAYDQLIENPYEIAEINPLLWRVADKFYYEQLLKNKNNPNMEVYSMFDSRIRTAVKYYLKLKLELSGSLALNIQDLESVFVEGSFLSRLSSFGTIGSKIGKRKLQIILSELEQEQEVYFAKTSSGERFVYLQQSYLAETKIVNLLKRFVKNNFEISSREDKESYLKSYENRNGFSLASRQKDAVDLLANNRISILTGGPGSGKTTTVKAVKEFIDYLVESEKLKDGRVALLAPTGKAAKRMSEVLGVQASTIHRKLKLKGFGVEENPITINEPFVIVDEASMIDVYLFSELLSSLSENTNLLLVGDENQLPSVGAGLILRDLIESKKVPTIVLNKVFRQEEGSRLVYNAHAIKDGLGIGRENGPIFNEKKNDGGLGDTFFVRTSSTERTKKQVIEAYKKLLSRGFGFRDLLVLTATNGGDLGTLNLNHQIQRSCFPRLESDPVLIRKKDNSAFYIGDPVIQLINDYDNNVFNGETGVVIDIKTLPNGSKSMEVCFESESANEEDRVVTYSGFKVYDINLAYAITIHKSQGSESKAVIMVVDSIHARSLNRSLIYTGYTRTKELNLIIGQEDTFNEAIANTSNLERVSLVKERLNH</sequence>
<dbReference type="GO" id="GO:0017116">
    <property type="term" value="F:single-stranded DNA helicase activity"/>
    <property type="evidence" value="ECO:0007669"/>
    <property type="project" value="TreeGrafter"/>
</dbReference>
<comment type="caution">
    <text evidence="4">The sequence shown here is derived from an EMBL/GenBank/DDBJ whole genome shotgun (WGS) entry which is preliminary data.</text>
</comment>
<dbReference type="SMART" id="SM00382">
    <property type="entry name" value="AAA"/>
    <property type="match status" value="1"/>
</dbReference>
<dbReference type="GO" id="GO:0006310">
    <property type="term" value="P:DNA recombination"/>
    <property type="evidence" value="ECO:0007669"/>
    <property type="project" value="TreeGrafter"/>
</dbReference>
<dbReference type="Pfam" id="PF13538">
    <property type="entry name" value="UvrD_C_2"/>
    <property type="match status" value="1"/>
</dbReference>
<dbReference type="CDD" id="cd17933">
    <property type="entry name" value="DEXSc_RecD-like"/>
    <property type="match status" value="1"/>
</dbReference>
<dbReference type="InterPro" id="IPR027785">
    <property type="entry name" value="UvrD-like_helicase_C"/>
</dbReference>
<dbReference type="InterPro" id="IPR041451">
    <property type="entry name" value="RecD2_SH13"/>
</dbReference>
<evidence type="ECO:0000313" key="4">
    <source>
        <dbReference type="EMBL" id="MBF1306238.1"/>
    </source>
</evidence>
<dbReference type="Pfam" id="PF18335">
    <property type="entry name" value="SH3_13"/>
    <property type="match status" value="1"/>
</dbReference>
<name>A0A930DZB2_9FIRM</name>
<dbReference type="RefSeq" id="WP_278476672.1">
    <property type="nucleotide sequence ID" value="NZ_JABZRE010000001.1"/>
</dbReference>
<dbReference type="InterPro" id="IPR027417">
    <property type="entry name" value="P-loop_NTPase"/>
</dbReference>
<evidence type="ECO:0000256" key="1">
    <source>
        <dbReference type="ARBA" id="ARBA00022741"/>
    </source>
</evidence>
<dbReference type="InterPro" id="IPR050534">
    <property type="entry name" value="Coronavir_polyprotein_1ab"/>
</dbReference>
<feature type="domain" description="AAA+ ATPase" evidence="3">
    <location>
        <begin position="388"/>
        <end position="642"/>
    </location>
</feature>
<dbReference type="Gene3D" id="3.40.50.300">
    <property type="entry name" value="P-loop containing nucleotide triphosphate hydrolases"/>
    <property type="match status" value="2"/>
</dbReference>
<dbReference type="SUPFAM" id="SSF52540">
    <property type="entry name" value="P-loop containing nucleoside triphosphate hydrolases"/>
    <property type="match status" value="2"/>
</dbReference>
<dbReference type="EMBL" id="JABZRE010000001">
    <property type="protein sequence ID" value="MBF1306238.1"/>
    <property type="molecule type" value="Genomic_DNA"/>
</dbReference>
<evidence type="ECO:0000313" key="5">
    <source>
        <dbReference type="Proteomes" id="UP000758611"/>
    </source>
</evidence>
<dbReference type="CDD" id="cd18809">
    <property type="entry name" value="SF1_C_RecD"/>
    <property type="match status" value="1"/>
</dbReference>
<dbReference type="PANTHER" id="PTHR43788">
    <property type="entry name" value="DNA2/NAM7 HELICASE FAMILY MEMBER"/>
    <property type="match status" value="1"/>
</dbReference>
<dbReference type="GO" id="GO:0005524">
    <property type="term" value="F:ATP binding"/>
    <property type="evidence" value="ECO:0007669"/>
    <property type="project" value="UniProtKB-KW"/>
</dbReference>
<dbReference type="AlphaFoldDB" id="A0A930DZB2"/>
<keyword evidence="1" id="KW-0547">Nucleotide-binding</keyword>
<evidence type="ECO:0000259" key="3">
    <source>
        <dbReference type="SMART" id="SM00382"/>
    </source>
</evidence>
<dbReference type="InterPro" id="IPR003593">
    <property type="entry name" value="AAA+_ATPase"/>
</dbReference>
<proteinExistence type="predicted"/>
<accession>A0A930DZB2</accession>
<dbReference type="GO" id="GO:0009338">
    <property type="term" value="C:exodeoxyribonuclease V complex"/>
    <property type="evidence" value="ECO:0007669"/>
    <property type="project" value="TreeGrafter"/>
</dbReference>